<dbReference type="AlphaFoldDB" id="A0A1G8NAQ3"/>
<organism evidence="2 3">
    <name type="scientific">Lutimaribacter saemankumensis</name>
    <dbReference type="NCBI Taxonomy" id="490829"/>
    <lineage>
        <taxon>Bacteria</taxon>
        <taxon>Pseudomonadati</taxon>
        <taxon>Pseudomonadota</taxon>
        <taxon>Alphaproteobacteria</taxon>
        <taxon>Rhodobacterales</taxon>
        <taxon>Roseobacteraceae</taxon>
        <taxon>Lutimaribacter</taxon>
    </lineage>
</organism>
<dbReference type="Gene3D" id="3.90.1200.10">
    <property type="match status" value="1"/>
</dbReference>
<sequence length="279" mass="30270">MASDPVLRKWIPGGAVWERLTGGRTNLLWRVNFGDDVLVVKLFVESAATPMFPNDPDAEVAALRCLDTTGLAPKLIGDVETRHGRCVIYRHVESTQPMVTPIGMAHALASLHRISPFKGMRQPPSGSRAVLAQGDRILAMCRDSGRLATFRPTVAVEPVQQTVFLHGDPVPANAVPTDTGVCLIDWQCPAQGDPAEDLAVFLSPAMQLLYGAGPLSRIEVESFLAAYGDAIVTDRYKSLASAFHWRMAAYCQWRSEQSGSDGRDSEALELEIAALKDAS</sequence>
<keyword evidence="2" id="KW-0808">Transferase</keyword>
<dbReference type="EMBL" id="FNEB01000005">
    <property type="protein sequence ID" value="SDI77359.1"/>
    <property type="molecule type" value="Genomic_DNA"/>
</dbReference>
<dbReference type="InterPro" id="IPR011009">
    <property type="entry name" value="Kinase-like_dom_sf"/>
</dbReference>
<reference evidence="2 3" key="1">
    <citation type="submission" date="2016-10" db="EMBL/GenBank/DDBJ databases">
        <authorList>
            <person name="de Groot N.N."/>
        </authorList>
    </citation>
    <scope>NUCLEOTIDE SEQUENCE [LARGE SCALE GENOMIC DNA]</scope>
    <source>
        <strain evidence="2 3">DSM 28010</strain>
    </source>
</reference>
<dbReference type="GO" id="GO:0016301">
    <property type="term" value="F:kinase activity"/>
    <property type="evidence" value="ECO:0007669"/>
    <property type="project" value="UniProtKB-KW"/>
</dbReference>
<gene>
    <name evidence="2" type="ORF">SAMN05421850_105137</name>
</gene>
<evidence type="ECO:0000259" key="1">
    <source>
        <dbReference type="Pfam" id="PF01636"/>
    </source>
</evidence>
<keyword evidence="2" id="KW-0418">Kinase</keyword>
<evidence type="ECO:0000313" key="3">
    <source>
        <dbReference type="Proteomes" id="UP000199340"/>
    </source>
</evidence>
<evidence type="ECO:0000313" key="2">
    <source>
        <dbReference type="EMBL" id="SDI77359.1"/>
    </source>
</evidence>
<keyword evidence="3" id="KW-1185">Reference proteome</keyword>
<dbReference type="STRING" id="490829.SAMN05421850_105137"/>
<feature type="domain" description="Aminoglycoside phosphotransferase" evidence="1">
    <location>
        <begin position="17"/>
        <end position="228"/>
    </location>
</feature>
<dbReference type="InterPro" id="IPR002575">
    <property type="entry name" value="Aminoglycoside_PTrfase"/>
</dbReference>
<name>A0A1G8NAQ3_9RHOB</name>
<accession>A0A1G8NAQ3</accession>
<proteinExistence type="predicted"/>
<protein>
    <submittedName>
        <fullName evidence="2">Thiamine kinase</fullName>
    </submittedName>
</protein>
<dbReference type="SUPFAM" id="SSF56112">
    <property type="entry name" value="Protein kinase-like (PK-like)"/>
    <property type="match status" value="1"/>
</dbReference>
<dbReference type="Pfam" id="PF01636">
    <property type="entry name" value="APH"/>
    <property type="match status" value="1"/>
</dbReference>
<dbReference type="Proteomes" id="UP000199340">
    <property type="component" value="Unassembled WGS sequence"/>
</dbReference>